<organism evidence="1 2">
    <name type="scientific">Paracraurococcus lichenis</name>
    <dbReference type="NCBI Taxonomy" id="3064888"/>
    <lineage>
        <taxon>Bacteria</taxon>
        <taxon>Pseudomonadati</taxon>
        <taxon>Pseudomonadota</taxon>
        <taxon>Alphaproteobacteria</taxon>
        <taxon>Acetobacterales</taxon>
        <taxon>Roseomonadaceae</taxon>
        <taxon>Paracraurococcus</taxon>
    </lineage>
</organism>
<evidence type="ECO:0008006" key="3">
    <source>
        <dbReference type="Google" id="ProtNLM"/>
    </source>
</evidence>
<evidence type="ECO:0000313" key="2">
    <source>
        <dbReference type="Proteomes" id="UP001243009"/>
    </source>
</evidence>
<evidence type="ECO:0000313" key="1">
    <source>
        <dbReference type="EMBL" id="MDO9710180.1"/>
    </source>
</evidence>
<dbReference type="RefSeq" id="WP_305105043.1">
    <property type="nucleotide sequence ID" value="NZ_JAUTWS010000016.1"/>
</dbReference>
<name>A0ABT9E233_9PROT</name>
<dbReference type="Proteomes" id="UP001243009">
    <property type="component" value="Unassembled WGS sequence"/>
</dbReference>
<protein>
    <recommendedName>
        <fullName evidence="3">Peptidoglycan-binding protein</fullName>
    </recommendedName>
</protein>
<reference evidence="1 2" key="1">
    <citation type="submission" date="2023-08" db="EMBL/GenBank/DDBJ databases">
        <title>The draft genome sequence of Paracraurococcus sp. LOR1-02.</title>
        <authorList>
            <person name="Kingkaew E."/>
            <person name="Tanasupawat S."/>
        </authorList>
    </citation>
    <scope>NUCLEOTIDE SEQUENCE [LARGE SCALE GENOMIC DNA]</scope>
    <source>
        <strain evidence="1 2">LOR1-02</strain>
    </source>
</reference>
<gene>
    <name evidence="1" type="ORF">Q7A36_17640</name>
</gene>
<keyword evidence="2" id="KW-1185">Reference proteome</keyword>
<accession>A0ABT9E233</accession>
<comment type="caution">
    <text evidence="1">The sequence shown here is derived from an EMBL/GenBank/DDBJ whole genome shotgun (WGS) entry which is preliminary data.</text>
</comment>
<dbReference type="PROSITE" id="PS51257">
    <property type="entry name" value="PROKAR_LIPOPROTEIN"/>
    <property type="match status" value="1"/>
</dbReference>
<dbReference type="EMBL" id="JAUTWS010000016">
    <property type="protein sequence ID" value="MDO9710180.1"/>
    <property type="molecule type" value="Genomic_DNA"/>
</dbReference>
<proteinExistence type="predicted"/>
<sequence length="288" mass="29135">MKHSDSGRDGFVRWRIAALPAALALALAGCTPGVTQGTGGGAVTGAAGGASSVGAQDSLQRCSEPLGTIAVDDGRQQAWWGPFTQATRVTTIEPMVRLVVQQSNCFVITSIGNDRLEDKLGRITQFQRNSGEFRAGSNQQRGQRIAADYFLEPAILFAGSPTGGIGGGLGGFGGGWGGLAAGVLGAAMRTSATTVTMSLFDIRSSAQVGASEGSSTTTDLGATFAGLGLGTGGGGFGGLSAYQQTPQGQATVAAFVDAYNKLVVALRNYKAQEIRGGAGTGGLLRAPR</sequence>